<evidence type="ECO:0000313" key="1">
    <source>
        <dbReference type="EMBL" id="CAH0999113.1"/>
    </source>
</evidence>
<gene>
    <name evidence="1" type="ORF">LEM8419_00409</name>
</gene>
<dbReference type="PANTHER" id="PTHR36529">
    <property type="entry name" value="SLL1095 PROTEIN"/>
    <property type="match status" value="1"/>
</dbReference>
<dbReference type="InterPro" id="IPR018641">
    <property type="entry name" value="Trfase_1_rSAM/seldom-assoc"/>
</dbReference>
<evidence type="ECO:0008006" key="3">
    <source>
        <dbReference type="Google" id="ProtNLM"/>
    </source>
</evidence>
<keyword evidence="2" id="KW-1185">Reference proteome</keyword>
<name>A0ABM9AWK7_9BACT</name>
<organism evidence="1 2">
    <name type="scientific">Neolewinella maritima</name>
    <dbReference type="NCBI Taxonomy" id="1383882"/>
    <lineage>
        <taxon>Bacteria</taxon>
        <taxon>Pseudomonadati</taxon>
        <taxon>Bacteroidota</taxon>
        <taxon>Saprospiria</taxon>
        <taxon>Saprospirales</taxon>
        <taxon>Lewinellaceae</taxon>
        <taxon>Neolewinella</taxon>
    </lineage>
</organism>
<dbReference type="RefSeq" id="WP_238749310.1">
    <property type="nucleotide sequence ID" value="NZ_CAKLPZ010000001.1"/>
</dbReference>
<proteinExistence type="predicted"/>
<protein>
    <recommendedName>
        <fullName evidence="3">DUF2064 domain-containing protein</fullName>
    </recommendedName>
</protein>
<reference evidence="1" key="1">
    <citation type="submission" date="2021-12" db="EMBL/GenBank/DDBJ databases">
        <authorList>
            <person name="Rodrigo-Torres L."/>
            <person name="Arahal R. D."/>
            <person name="Lucena T."/>
        </authorList>
    </citation>
    <scope>NUCLEOTIDE SEQUENCE</scope>
    <source>
        <strain evidence="1">CECT 8419</strain>
    </source>
</reference>
<dbReference type="Proteomes" id="UP000837803">
    <property type="component" value="Unassembled WGS sequence"/>
</dbReference>
<dbReference type="EMBL" id="CAKLPZ010000001">
    <property type="protein sequence ID" value="CAH0999113.1"/>
    <property type="molecule type" value="Genomic_DNA"/>
</dbReference>
<sequence length="219" mass="23771">MTATTAILFFSRTATAEADAKAFGRRGTRVARALIQRTTRTLAATGLPVYRSDERQQTGSSTFGDKLSEAVRAVLARGHAHILVVSNDCPRLSGRSIRAAAAALEAGRNVIGPDARGGAWLIGVRAECFDPIAFAAVSWQTDRVAAQLLEQLLDCIQLRTLSDYNSLRELRADWQQIAGLLPALAALFSIPTLPRWRNLLHCSHASFPSRDLRGPPVAR</sequence>
<dbReference type="InterPro" id="IPR029044">
    <property type="entry name" value="Nucleotide-diphossugar_trans"/>
</dbReference>
<dbReference type="PANTHER" id="PTHR36529:SF1">
    <property type="entry name" value="GLYCOSYLTRANSFERASE"/>
    <property type="match status" value="1"/>
</dbReference>
<comment type="caution">
    <text evidence="1">The sequence shown here is derived from an EMBL/GenBank/DDBJ whole genome shotgun (WGS) entry which is preliminary data.</text>
</comment>
<accession>A0ABM9AWK7</accession>
<dbReference type="Gene3D" id="3.90.550.10">
    <property type="entry name" value="Spore Coat Polysaccharide Biosynthesis Protein SpsA, Chain A"/>
    <property type="match status" value="1"/>
</dbReference>
<dbReference type="Pfam" id="PF09837">
    <property type="entry name" value="DUF2064"/>
    <property type="match status" value="1"/>
</dbReference>
<evidence type="ECO:0000313" key="2">
    <source>
        <dbReference type="Proteomes" id="UP000837803"/>
    </source>
</evidence>
<dbReference type="SUPFAM" id="SSF53448">
    <property type="entry name" value="Nucleotide-diphospho-sugar transferases"/>
    <property type="match status" value="1"/>
</dbReference>